<protein>
    <submittedName>
        <fullName evidence="2">Uncharacterized protein</fullName>
    </submittedName>
</protein>
<keyword evidence="3" id="KW-1185">Reference proteome</keyword>
<dbReference type="AlphaFoldDB" id="A0A067R690"/>
<accession>A0A067R690</accession>
<dbReference type="EMBL" id="KK852715">
    <property type="protein sequence ID" value="KDR17874.1"/>
    <property type="molecule type" value="Genomic_DNA"/>
</dbReference>
<dbReference type="Proteomes" id="UP000027135">
    <property type="component" value="Unassembled WGS sequence"/>
</dbReference>
<feature type="region of interest" description="Disordered" evidence="1">
    <location>
        <begin position="165"/>
        <end position="188"/>
    </location>
</feature>
<evidence type="ECO:0000313" key="3">
    <source>
        <dbReference type="Proteomes" id="UP000027135"/>
    </source>
</evidence>
<reference evidence="2 3" key="1">
    <citation type="journal article" date="2014" name="Nat. Commun.">
        <title>Molecular traces of alternative social organization in a termite genome.</title>
        <authorList>
            <person name="Terrapon N."/>
            <person name="Li C."/>
            <person name="Robertson H.M."/>
            <person name="Ji L."/>
            <person name="Meng X."/>
            <person name="Booth W."/>
            <person name="Chen Z."/>
            <person name="Childers C.P."/>
            <person name="Glastad K.M."/>
            <person name="Gokhale K."/>
            <person name="Gowin J."/>
            <person name="Gronenberg W."/>
            <person name="Hermansen R.A."/>
            <person name="Hu H."/>
            <person name="Hunt B.G."/>
            <person name="Huylmans A.K."/>
            <person name="Khalil S.M."/>
            <person name="Mitchell R.D."/>
            <person name="Munoz-Torres M.C."/>
            <person name="Mustard J.A."/>
            <person name="Pan H."/>
            <person name="Reese J.T."/>
            <person name="Scharf M.E."/>
            <person name="Sun F."/>
            <person name="Vogel H."/>
            <person name="Xiao J."/>
            <person name="Yang W."/>
            <person name="Yang Z."/>
            <person name="Yang Z."/>
            <person name="Zhou J."/>
            <person name="Zhu J."/>
            <person name="Brent C.S."/>
            <person name="Elsik C.G."/>
            <person name="Goodisman M.A."/>
            <person name="Liberles D.A."/>
            <person name="Roe R.M."/>
            <person name="Vargo E.L."/>
            <person name="Vilcinskas A."/>
            <person name="Wang J."/>
            <person name="Bornberg-Bauer E."/>
            <person name="Korb J."/>
            <person name="Zhang G."/>
            <person name="Liebig J."/>
        </authorList>
    </citation>
    <scope>NUCLEOTIDE SEQUENCE [LARGE SCALE GENOMIC DNA]</scope>
    <source>
        <tissue evidence="2">Whole organism</tissue>
    </source>
</reference>
<name>A0A067R690_ZOONE</name>
<feature type="region of interest" description="Disordered" evidence="1">
    <location>
        <begin position="18"/>
        <end position="37"/>
    </location>
</feature>
<sequence length="213" mass="24008">MGTGSSRNQVTIETLLRPAPADDDSSDVVVTRKRHPPIRQPTTEKTLKEAGAEMGKLRQDLHDVTSIHNDDELEDIQDLEQTFDSLGIPSSSNFISDQVDLKIPDKPSHERDLSLLKTKWTDFEVGVPVLQNSPERDNCTENTATTFGWGSIRSSSGPQTRFDIPPSALLNNNNNNTKSAPMKFTWSPPEPMKSPDEWIYQKVRQCLYIRFII</sequence>
<dbReference type="InParanoid" id="A0A067R690"/>
<evidence type="ECO:0000313" key="2">
    <source>
        <dbReference type="EMBL" id="KDR17874.1"/>
    </source>
</evidence>
<organism evidence="2 3">
    <name type="scientific">Zootermopsis nevadensis</name>
    <name type="common">Dampwood termite</name>
    <dbReference type="NCBI Taxonomy" id="136037"/>
    <lineage>
        <taxon>Eukaryota</taxon>
        <taxon>Metazoa</taxon>
        <taxon>Ecdysozoa</taxon>
        <taxon>Arthropoda</taxon>
        <taxon>Hexapoda</taxon>
        <taxon>Insecta</taxon>
        <taxon>Pterygota</taxon>
        <taxon>Neoptera</taxon>
        <taxon>Polyneoptera</taxon>
        <taxon>Dictyoptera</taxon>
        <taxon>Blattodea</taxon>
        <taxon>Blattoidea</taxon>
        <taxon>Termitoidae</taxon>
        <taxon>Termopsidae</taxon>
        <taxon>Zootermopsis</taxon>
    </lineage>
</organism>
<gene>
    <name evidence="2" type="ORF">L798_08065</name>
</gene>
<evidence type="ECO:0000256" key="1">
    <source>
        <dbReference type="SAM" id="MobiDB-lite"/>
    </source>
</evidence>
<proteinExistence type="predicted"/>